<comment type="caution">
    <text evidence="2">The sequence shown here is derived from an EMBL/GenBank/DDBJ whole genome shotgun (WGS) entry which is preliminary data.</text>
</comment>
<name>A0AAW1NVL4_9CHLO</name>
<feature type="compositionally biased region" description="Gly residues" evidence="1">
    <location>
        <begin position="43"/>
        <end position="53"/>
    </location>
</feature>
<evidence type="ECO:0000313" key="3">
    <source>
        <dbReference type="Proteomes" id="UP001465755"/>
    </source>
</evidence>
<reference evidence="2 3" key="1">
    <citation type="journal article" date="2024" name="Nat. Commun.">
        <title>Phylogenomics reveals the evolutionary origins of lichenization in chlorophyte algae.</title>
        <authorList>
            <person name="Puginier C."/>
            <person name="Libourel C."/>
            <person name="Otte J."/>
            <person name="Skaloud P."/>
            <person name="Haon M."/>
            <person name="Grisel S."/>
            <person name="Petersen M."/>
            <person name="Berrin J.G."/>
            <person name="Delaux P.M."/>
            <person name="Dal Grande F."/>
            <person name="Keller J."/>
        </authorList>
    </citation>
    <scope>NUCLEOTIDE SEQUENCE [LARGE SCALE GENOMIC DNA]</scope>
    <source>
        <strain evidence="2 3">SAG 2036</strain>
    </source>
</reference>
<dbReference type="AlphaFoldDB" id="A0AAW1NVL4"/>
<keyword evidence="3" id="KW-1185">Reference proteome</keyword>
<organism evidence="2 3">
    <name type="scientific">Symbiochloris irregularis</name>
    <dbReference type="NCBI Taxonomy" id="706552"/>
    <lineage>
        <taxon>Eukaryota</taxon>
        <taxon>Viridiplantae</taxon>
        <taxon>Chlorophyta</taxon>
        <taxon>core chlorophytes</taxon>
        <taxon>Trebouxiophyceae</taxon>
        <taxon>Trebouxiales</taxon>
        <taxon>Trebouxiaceae</taxon>
        <taxon>Symbiochloris</taxon>
    </lineage>
</organism>
<accession>A0AAW1NVL4</accession>
<feature type="region of interest" description="Disordered" evidence="1">
    <location>
        <begin position="31"/>
        <end position="58"/>
    </location>
</feature>
<sequence length="119" mass="12144">MASCGASRRLHQSPCRTGCAGHCAANAPRRLTWHDGSDSGPSDSGGGDEGYGRGPTLQTDLAALVARVQSDVATMRGGASEGSAPVPYGSQQQRVLDQGAFLQQPPVCPTSPIMPSAGH</sequence>
<dbReference type="EMBL" id="JALJOQ010000117">
    <property type="protein sequence ID" value="KAK9796274.1"/>
    <property type="molecule type" value="Genomic_DNA"/>
</dbReference>
<gene>
    <name evidence="2" type="ORF">WJX73_002255</name>
</gene>
<protein>
    <submittedName>
        <fullName evidence="2">Uncharacterized protein</fullName>
    </submittedName>
</protein>
<evidence type="ECO:0000313" key="2">
    <source>
        <dbReference type="EMBL" id="KAK9796274.1"/>
    </source>
</evidence>
<proteinExistence type="predicted"/>
<dbReference type="Proteomes" id="UP001465755">
    <property type="component" value="Unassembled WGS sequence"/>
</dbReference>
<evidence type="ECO:0000256" key="1">
    <source>
        <dbReference type="SAM" id="MobiDB-lite"/>
    </source>
</evidence>